<dbReference type="GO" id="GO:0020037">
    <property type="term" value="F:heme binding"/>
    <property type="evidence" value="ECO:0007669"/>
    <property type="project" value="UniProtKB-UniRule"/>
</dbReference>
<dbReference type="GO" id="GO:0046872">
    <property type="term" value="F:metal ion binding"/>
    <property type="evidence" value="ECO:0007669"/>
    <property type="project" value="UniProtKB-UniRule"/>
</dbReference>
<protein>
    <recommendedName>
        <fullName evidence="3">sulfite oxidase</fullName>
        <ecNumber evidence="3">1.8.3.1</ecNumber>
    </recommendedName>
</protein>
<dbReference type="PROSITE" id="PS50255">
    <property type="entry name" value="CYTOCHROME_B5_2"/>
    <property type="match status" value="1"/>
</dbReference>
<dbReference type="GO" id="GO:0005739">
    <property type="term" value="C:mitochondrion"/>
    <property type="evidence" value="ECO:0007669"/>
    <property type="project" value="TreeGrafter"/>
</dbReference>
<keyword evidence="4 7" id="KW-0349">Heme</keyword>
<sequence>MRCVLLKRPWIRSYVAGLLGFSIVKLDSFFWSKERGPVLGVRCSQQSPKYTSKDVKNHNTIQKGVWISYEGRVYDITGFIDRHPGGKIIMQAAGKDLGPFFEKFKFHKTENIIKMLDEYLIGELEDLEPPKPMPPPEKQMDEFSSEPTRSEHLIVNSGQPFNAETPVTALIDNFYTPNEVFFVRNHMPVPQIDPATHKISFCTQRKYLMDYLEEDFVKEELDVRKGFKQEILCKSLNIFDLINKYEHLDVEATLQCTGNRRDGMNTVKPVVGIPWKGGAIGNALWKGVRLHDVLSDLGISVDGIKSQKAHVMMIGADKNSVDEHYEVSVPLRFAIQPNTILAFKMNGTDLPPDHGYPVRMIIPGITGARNVKWLQKVIVIDMESQSIWQQEDYRCYSPDKTRISRIF</sequence>
<comment type="pathway">
    <text evidence="2">Energy metabolism; sulfur metabolism.</text>
</comment>
<dbReference type="OMA" id="IPKEHGF"/>
<evidence type="ECO:0000313" key="10">
    <source>
        <dbReference type="Proteomes" id="UP000031668"/>
    </source>
</evidence>
<evidence type="ECO:0000313" key="9">
    <source>
        <dbReference type="EMBL" id="KII64593.1"/>
    </source>
</evidence>
<keyword evidence="10" id="KW-1185">Reference proteome</keyword>
<proteinExistence type="inferred from homology"/>
<evidence type="ECO:0000259" key="8">
    <source>
        <dbReference type="PROSITE" id="PS50255"/>
    </source>
</evidence>
<dbReference type="InterPro" id="IPR001199">
    <property type="entry name" value="Cyt_B5-like_heme/steroid-bd"/>
</dbReference>
<reference evidence="9 10" key="1">
    <citation type="journal article" date="2014" name="Genome Biol. Evol.">
        <title>The genome of the myxosporean Thelohanellus kitauei shows adaptations to nutrient acquisition within its fish host.</title>
        <authorList>
            <person name="Yang Y."/>
            <person name="Xiong J."/>
            <person name="Zhou Z."/>
            <person name="Huo F."/>
            <person name="Miao W."/>
            <person name="Ran C."/>
            <person name="Liu Y."/>
            <person name="Zhang J."/>
            <person name="Feng J."/>
            <person name="Wang M."/>
            <person name="Wang M."/>
            <person name="Wang L."/>
            <person name="Yao B."/>
        </authorList>
    </citation>
    <scope>NUCLEOTIDE SEQUENCE [LARGE SCALE GENOMIC DNA]</scope>
    <source>
        <strain evidence="9">Wuqing</strain>
    </source>
</reference>
<dbReference type="PANTHER" id="PTHR19372">
    <property type="entry name" value="SULFITE REDUCTASE"/>
    <property type="match status" value="1"/>
</dbReference>
<dbReference type="InterPro" id="IPR036374">
    <property type="entry name" value="OxRdtase_Mopterin-bd_sf"/>
</dbReference>
<evidence type="ECO:0000256" key="4">
    <source>
        <dbReference type="ARBA" id="ARBA00022617"/>
    </source>
</evidence>
<dbReference type="InterPro" id="IPR018506">
    <property type="entry name" value="Cyt_B5_heme-BS"/>
</dbReference>
<dbReference type="SUPFAM" id="SSF55856">
    <property type="entry name" value="Cytochrome b5-like heme/steroid binding domain"/>
    <property type="match status" value="1"/>
</dbReference>
<dbReference type="InterPro" id="IPR008335">
    <property type="entry name" value="Mopterin_OxRdtase_euk"/>
</dbReference>
<dbReference type="PANTHER" id="PTHR19372:SF7">
    <property type="entry name" value="SULFITE OXIDASE, MITOCHONDRIAL"/>
    <property type="match status" value="1"/>
</dbReference>
<dbReference type="PRINTS" id="PR00407">
    <property type="entry name" value="EUMOPTERIN"/>
</dbReference>
<evidence type="ECO:0000256" key="3">
    <source>
        <dbReference type="ARBA" id="ARBA00012505"/>
    </source>
</evidence>
<dbReference type="GO" id="GO:0006790">
    <property type="term" value="P:sulfur compound metabolic process"/>
    <property type="evidence" value="ECO:0007669"/>
    <property type="project" value="UniProtKB-UniPathway"/>
</dbReference>
<dbReference type="InterPro" id="IPR036400">
    <property type="entry name" value="Cyt_B5-like_heme/steroid_sf"/>
</dbReference>
<gene>
    <name evidence="9" type="ORF">RF11_02396</name>
</gene>
<dbReference type="OrthoDB" id="10051395at2759"/>
<evidence type="ECO:0000256" key="6">
    <source>
        <dbReference type="ARBA" id="ARBA00023004"/>
    </source>
</evidence>
<dbReference type="Gene3D" id="3.90.420.10">
    <property type="entry name" value="Oxidoreductase, molybdopterin-binding domain"/>
    <property type="match status" value="1"/>
</dbReference>
<dbReference type="Proteomes" id="UP000031668">
    <property type="component" value="Unassembled WGS sequence"/>
</dbReference>
<dbReference type="Pfam" id="PF00174">
    <property type="entry name" value="Oxidored_molyb"/>
    <property type="match status" value="1"/>
</dbReference>
<accession>A0A0C2J617</accession>
<dbReference type="GO" id="GO:0043546">
    <property type="term" value="F:molybdopterin cofactor binding"/>
    <property type="evidence" value="ECO:0007669"/>
    <property type="project" value="TreeGrafter"/>
</dbReference>
<name>A0A0C2J617_THEKT</name>
<dbReference type="Pfam" id="PF00173">
    <property type="entry name" value="Cyt-b5"/>
    <property type="match status" value="1"/>
</dbReference>
<evidence type="ECO:0000256" key="5">
    <source>
        <dbReference type="ARBA" id="ARBA00022723"/>
    </source>
</evidence>
<dbReference type="SUPFAM" id="SSF56524">
    <property type="entry name" value="Oxidoreductase molybdopterin-binding domain"/>
    <property type="match status" value="1"/>
</dbReference>
<dbReference type="EMBL" id="JWZT01004182">
    <property type="protein sequence ID" value="KII64593.1"/>
    <property type="molecule type" value="Genomic_DNA"/>
</dbReference>
<dbReference type="PROSITE" id="PS00191">
    <property type="entry name" value="CYTOCHROME_B5_1"/>
    <property type="match status" value="1"/>
</dbReference>
<comment type="caution">
    <text evidence="9">The sequence shown here is derived from an EMBL/GenBank/DDBJ whole genome shotgun (WGS) entry which is preliminary data.</text>
</comment>
<dbReference type="InterPro" id="IPR000572">
    <property type="entry name" value="OxRdtase_Mopterin-bd_dom"/>
</dbReference>
<comment type="similarity">
    <text evidence="7">Belongs to the cytochrome b5 family.</text>
</comment>
<dbReference type="GO" id="GO:0008482">
    <property type="term" value="F:sulfite oxidase activity"/>
    <property type="evidence" value="ECO:0007669"/>
    <property type="project" value="UniProtKB-EC"/>
</dbReference>
<evidence type="ECO:0000256" key="7">
    <source>
        <dbReference type="RuleBase" id="RU362121"/>
    </source>
</evidence>
<dbReference type="FunFam" id="3.10.120.10:FF:000007">
    <property type="entry name" value="Sulfite oxidase, mitochondrial"/>
    <property type="match status" value="1"/>
</dbReference>
<keyword evidence="6 7" id="KW-0408">Iron</keyword>
<evidence type="ECO:0000256" key="1">
    <source>
        <dbReference type="ARBA" id="ARBA00004678"/>
    </source>
</evidence>
<dbReference type="SMART" id="SM01117">
    <property type="entry name" value="Cyt-b5"/>
    <property type="match status" value="1"/>
</dbReference>
<feature type="domain" description="Cytochrome b5 heme-binding" evidence="8">
    <location>
        <begin position="47"/>
        <end position="125"/>
    </location>
</feature>
<organism evidence="9 10">
    <name type="scientific">Thelohanellus kitauei</name>
    <name type="common">Myxosporean</name>
    <dbReference type="NCBI Taxonomy" id="669202"/>
    <lineage>
        <taxon>Eukaryota</taxon>
        <taxon>Metazoa</taxon>
        <taxon>Cnidaria</taxon>
        <taxon>Myxozoa</taxon>
        <taxon>Myxosporea</taxon>
        <taxon>Bivalvulida</taxon>
        <taxon>Platysporina</taxon>
        <taxon>Myxobolidae</taxon>
        <taxon>Thelohanellus</taxon>
    </lineage>
</organism>
<evidence type="ECO:0000256" key="2">
    <source>
        <dbReference type="ARBA" id="ARBA00004971"/>
    </source>
</evidence>
<dbReference type="EC" id="1.8.3.1" evidence="3"/>
<dbReference type="Gene3D" id="3.10.120.10">
    <property type="entry name" value="Cytochrome b5-like heme/steroid binding domain"/>
    <property type="match status" value="1"/>
</dbReference>
<dbReference type="AlphaFoldDB" id="A0A0C2J617"/>
<dbReference type="UniPathway" id="UPA00096"/>
<comment type="pathway">
    <text evidence="1">Sulfur metabolism.</text>
</comment>
<keyword evidence="5 7" id="KW-0479">Metal-binding</keyword>